<gene>
    <name evidence="1" type="ORF">EVAR_10213_1</name>
</gene>
<proteinExistence type="predicted"/>
<keyword evidence="2" id="KW-1185">Reference proteome</keyword>
<accession>A0A4C1TDK3</accession>
<comment type="caution">
    <text evidence="1">The sequence shown here is derived from an EMBL/GenBank/DDBJ whole genome shotgun (WGS) entry which is preliminary data.</text>
</comment>
<evidence type="ECO:0000313" key="1">
    <source>
        <dbReference type="EMBL" id="GBP12542.1"/>
    </source>
</evidence>
<dbReference type="AlphaFoldDB" id="A0A4C1TDK3"/>
<dbReference type="Proteomes" id="UP000299102">
    <property type="component" value="Unassembled WGS sequence"/>
</dbReference>
<protein>
    <submittedName>
        <fullName evidence="1">Uncharacterized protein</fullName>
    </submittedName>
</protein>
<organism evidence="1 2">
    <name type="scientific">Eumeta variegata</name>
    <name type="common">Bagworm moth</name>
    <name type="synonym">Eumeta japonica</name>
    <dbReference type="NCBI Taxonomy" id="151549"/>
    <lineage>
        <taxon>Eukaryota</taxon>
        <taxon>Metazoa</taxon>
        <taxon>Ecdysozoa</taxon>
        <taxon>Arthropoda</taxon>
        <taxon>Hexapoda</taxon>
        <taxon>Insecta</taxon>
        <taxon>Pterygota</taxon>
        <taxon>Neoptera</taxon>
        <taxon>Endopterygota</taxon>
        <taxon>Lepidoptera</taxon>
        <taxon>Glossata</taxon>
        <taxon>Ditrysia</taxon>
        <taxon>Tineoidea</taxon>
        <taxon>Psychidae</taxon>
        <taxon>Oiketicinae</taxon>
        <taxon>Eumeta</taxon>
    </lineage>
</organism>
<reference evidence="1 2" key="1">
    <citation type="journal article" date="2019" name="Commun. Biol.">
        <title>The bagworm genome reveals a unique fibroin gene that provides high tensile strength.</title>
        <authorList>
            <person name="Kono N."/>
            <person name="Nakamura H."/>
            <person name="Ohtoshi R."/>
            <person name="Tomita M."/>
            <person name="Numata K."/>
            <person name="Arakawa K."/>
        </authorList>
    </citation>
    <scope>NUCLEOTIDE SEQUENCE [LARGE SCALE GENOMIC DNA]</scope>
</reference>
<evidence type="ECO:0000313" key="2">
    <source>
        <dbReference type="Proteomes" id="UP000299102"/>
    </source>
</evidence>
<sequence length="114" mass="12883">MLLIGRNYTNNPLEVRTACGVPEFFFYNAHHMHFCAVTMQSAWSARVAVSAVLLTSALALSHDISRPRRLELFANNSDTYSRNRLVLFVIEPLECGIGAVHRLGRHSILRPYVI</sequence>
<dbReference type="EMBL" id="BGZK01000052">
    <property type="protein sequence ID" value="GBP12542.1"/>
    <property type="molecule type" value="Genomic_DNA"/>
</dbReference>
<name>A0A4C1TDK3_EUMVA</name>